<evidence type="ECO:0000313" key="2">
    <source>
        <dbReference type="EMBL" id="KAI9271525.1"/>
    </source>
</evidence>
<dbReference type="AlphaFoldDB" id="A0AAD5PII3"/>
<feature type="transmembrane region" description="Helical" evidence="1">
    <location>
        <begin position="92"/>
        <end position="111"/>
    </location>
</feature>
<reference evidence="2" key="2">
    <citation type="submission" date="2023-02" db="EMBL/GenBank/DDBJ databases">
        <authorList>
            <consortium name="DOE Joint Genome Institute"/>
            <person name="Mondo S.J."/>
            <person name="Chang Y."/>
            <person name="Wang Y."/>
            <person name="Ahrendt S."/>
            <person name="Andreopoulos W."/>
            <person name="Barry K."/>
            <person name="Beard J."/>
            <person name="Benny G.L."/>
            <person name="Blankenship S."/>
            <person name="Bonito G."/>
            <person name="Cuomo C."/>
            <person name="Desiro A."/>
            <person name="Gervers K.A."/>
            <person name="Hundley H."/>
            <person name="Kuo A."/>
            <person name="LaButti K."/>
            <person name="Lang B.F."/>
            <person name="Lipzen A."/>
            <person name="O'Donnell K."/>
            <person name="Pangilinan J."/>
            <person name="Reynolds N."/>
            <person name="Sandor L."/>
            <person name="Smith M.W."/>
            <person name="Tsang A."/>
            <person name="Grigoriev I.V."/>
            <person name="Stajich J.E."/>
            <person name="Spatafora J.W."/>
        </authorList>
    </citation>
    <scope>NUCLEOTIDE SEQUENCE</scope>
    <source>
        <strain evidence="2">RSA 2281</strain>
    </source>
</reference>
<proteinExistence type="predicted"/>
<keyword evidence="1" id="KW-0472">Membrane</keyword>
<accession>A0AAD5PII3</accession>
<comment type="caution">
    <text evidence="2">The sequence shown here is derived from an EMBL/GenBank/DDBJ whole genome shotgun (WGS) entry which is preliminary data.</text>
</comment>
<keyword evidence="1" id="KW-1133">Transmembrane helix</keyword>
<sequence>MYITYETAQNSWNDEYGYAKRAKPPITIPNDLPKTDFMPTKLVRISDMKVVDGSQVNEGYCALSYSWNQSGDILIDGKTEKINESMKPNTRLFLMTIFILIWLFLNARHTLIVNWTRYIKF</sequence>
<keyword evidence="3" id="KW-1185">Reference proteome</keyword>
<evidence type="ECO:0000313" key="3">
    <source>
        <dbReference type="Proteomes" id="UP001209540"/>
    </source>
</evidence>
<organism evidence="2 3">
    <name type="scientific">Phascolomyces articulosus</name>
    <dbReference type="NCBI Taxonomy" id="60185"/>
    <lineage>
        <taxon>Eukaryota</taxon>
        <taxon>Fungi</taxon>
        <taxon>Fungi incertae sedis</taxon>
        <taxon>Mucoromycota</taxon>
        <taxon>Mucoromycotina</taxon>
        <taxon>Mucoromycetes</taxon>
        <taxon>Mucorales</taxon>
        <taxon>Lichtheimiaceae</taxon>
        <taxon>Phascolomyces</taxon>
    </lineage>
</organism>
<evidence type="ECO:0000256" key="1">
    <source>
        <dbReference type="SAM" id="Phobius"/>
    </source>
</evidence>
<protein>
    <submittedName>
        <fullName evidence="2">Uncharacterized protein</fullName>
    </submittedName>
</protein>
<reference evidence="2" key="1">
    <citation type="journal article" date="2022" name="IScience">
        <title>Evolution of zygomycete secretomes and the origins of terrestrial fungal ecologies.</title>
        <authorList>
            <person name="Chang Y."/>
            <person name="Wang Y."/>
            <person name="Mondo S."/>
            <person name="Ahrendt S."/>
            <person name="Andreopoulos W."/>
            <person name="Barry K."/>
            <person name="Beard J."/>
            <person name="Benny G.L."/>
            <person name="Blankenship S."/>
            <person name="Bonito G."/>
            <person name="Cuomo C."/>
            <person name="Desiro A."/>
            <person name="Gervers K.A."/>
            <person name="Hundley H."/>
            <person name="Kuo A."/>
            <person name="LaButti K."/>
            <person name="Lang B.F."/>
            <person name="Lipzen A."/>
            <person name="O'Donnell K."/>
            <person name="Pangilinan J."/>
            <person name="Reynolds N."/>
            <person name="Sandor L."/>
            <person name="Smith M.E."/>
            <person name="Tsang A."/>
            <person name="Grigoriev I.V."/>
            <person name="Stajich J.E."/>
            <person name="Spatafora J.W."/>
        </authorList>
    </citation>
    <scope>NUCLEOTIDE SEQUENCE</scope>
    <source>
        <strain evidence="2">RSA 2281</strain>
    </source>
</reference>
<keyword evidence="1" id="KW-0812">Transmembrane</keyword>
<gene>
    <name evidence="2" type="ORF">BDA99DRAFT_534011</name>
</gene>
<name>A0AAD5PII3_9FUNG</name>
<dbReference type="Proteomes" id="UP001209540">
    <property type="component" value="Unassembled WGS sequence"/>
</dbReference>
<dbReference type="EMBL" id="JAIXMP010000006">
    <property type="protein sequence ID" value="KAI9271525.1"/>
    <property type="molecule type" value="Genomic_DNA"/>
</dbReference>